<keyword evidence="3" id="KW-1185">Reference proteome</keyword>
<proteinExistence type="predicted"/>
<sequence length="167" mass="18694">MQKMRAWYWSQVGRGNFAPTLSCPGGVSCWGRALLGPRCLGLPAGGSVNRGQKALGFRQDSEWLAESDEMAMKSTKILIIIMWHSYLICQCIHDDMVGNKAKWVDLFHEDCYTSSVDVFNQLPEDIWFKFFNDKCLVDIALGLPEKEEEKGGGDVEVEALNSKKAKG</sequence>
<dbReference type="Proteomes" id="UP000324222">
    <property type="component" value="Unassembled WGS sequence"/>
</dbReference>
<dbReference type="EMBL" id="VSRR010010375">
    <property type="protein sequence ID" value="MPC51739.1"/>
    <property type="molecule type" value="Genomic_DNA"/>
</dbReference>
<feature type="region of interest" description="Disordered" evidence="1">
    <location>
        <begin position="148"/>
        <end position="167"/>
    </location>
</feature>
<comment type="caution">
    <text evidence="2">The sequence shown here is derived from an EMBL/GenBank/DDBJ whole genome shotgun (WGS) entry which is preliminary data.</text>
</comment>
<organism evidence="2 3">
    <name type="scientific">Portunus trituberculatus</name>
    <name type="common">Swimming crab</name>
    <name type="synonym">Neptunus trituberculatus</name>
    <dbReference type="NCBI Taxonomy" id="210409"/>
    <lineage>
        <taxon>Eukaryota</taxon>
        <taxon>Metazoa</taxon>
        <taxon>Ecdysozoa</taxon>
        <taxon>Arthropoda</taxon>
        <taxon>Crustacea</taxon>
        <taxon>Multicrustacea</taxon>
        <taxon>Malacostraca</taxon>
        <taxon>Eumalacostraca</taxon>
        <taxon>Eucarida</taxon>
        <taxon>Decapoda</taxon>
        <taxon>Pleocyemata</taxon>
        <taxon>Brachyura</taxon>
        <taxon>Eubrachyura</taxon>
        <taxon>Portunoidea</taxon>
        <taxon>Portunidae</taxon>
        <taxon>Portuninae</taxon>
        <taxon>Portunus</taxon>
    </lineage>
</organism>
<dbReference type="AlphaFoldDB" id="A0A5B7G2H2"/>
<evidence type="ECO:0000313" key="3">
    <source>
        <dbReference type="Proteomes" id="UP000324222"/>
    </source>
</evidence>
<gene>
    <name evidence="2" type="ORF">E2C01_045590</name>
</gene>
<reference evidence="2 3" key="1">
    <citation type="submission" date="2019-05" db="EMBL/GenBank/DDBJ databases">
        <title>Another draft genome of Portunus trituberculatus and its Hox gene families provides insights of decapod evolution.</title>
        <authorList>
            <person name="Jeong J.-H."/>
            <person name="Song I."/>
            <person name="Kim S."/>
            <person name="Choi T."/>
            <person name="Kim D."/>
            <person name="Ryu S."/>
            <person name="Kim W."/>
        </authorList>
    </citation>
    <scope>NUCLEOTIDE SEQUENCE [LARGE SCALE GENOMIC DNA]</scope>
    <source>
        <tissue evidence="2">Muscle</tissue>
    </source>
</reference>
<name>A0A5B7G2H2_PORTR</name>
<evidence type="ECO:0000256" key="1">
    <source>
        <dbReference type="SAM" id="MobiDB-lite"/>
    </source>
</evidence>
<evidence type="ECO:0000313" key="2">
    <source>
        <dbReference type="EMBL" id="MPC51739.1"/>
    </source>
</evidence>
<dbReference type="PROSITE" id="PS51257">
    <property type="entry name" value="PROKAR_LIPOPROTEIN"/>
    <property type="match status" value="1"/>
</dbReference>
<accession>A0A5B7G2H2</accession>
<protein>
    <submittedName>
        <fullName evidence="2">Uncharacterized protein</fullName>
    </submittedName>
</protein>